<dbReference type="PANTHER" id="PTHR30532">
    <property type="entry name" value="IRON III DICITRATE-BINDING PERIPLASMIC PROTEIN"/>
    <property type="match status" value="1"/>
</dbReference>
<dbReference type="Proteomes" id="UP000011680">
    <property type="component" value="Unassembled WGS sequence"/>
</dbReference>
<dbReference type="OrthoDB" id="304381at2157"/>
<dbReference type="RefSeq" id="WP_007738222.1">
    <property type="nucleotide sequence ID" value="NZ_AOMF01000102.1"/>
</dbReference>
<evidence type="ECO:0000313" key="7">
    <source>
        <dbReference type="Proteomes" id="UP000011680"/>
    </source>
</evidence>
<gene>
    <name evidence="6" type="ORF">C451_04761</name>
</gene>
<organism evidence="6 7">
    <name type="scientific">Halococcus thailandensis JCM 13552</name>
    <dbReference type="NCBI Taxonomy" id="1227457"/>
    <lineage>
        <taxon>Archaea</taxon>
        <taxon>Methanobacteriati</taxon>
        <taxon>Methanobacteriota</taxon>
        <taxon>Stenosarchaea group</taxon>
        <taxon>Halobacteria</taxon>
        <taxon>Halobacteriales</taxon>
        <taxon>Halococcaceae</taxon>
        <taxon>Halococcus</taxon>
    </lineage>
</organism>
<accession>M0NFH3</accession>
<dbReference type="InterPro" id="IPR002491">
    <property type="entry name" value="ABC_transptr_periplasmic_BD"/>
</dbReference>
<dbReference type="PROSITE" id="PS51257">
    <property type="entry name" value="PROKAR_LIPOPROTEIN"/>
    <property type="match status" value="1"/>
</dbReference>
<comment type="subcellular location">
    <subcellularLocation>
        <location evidence="1">Cell envelope</location>
    </subcellularLocation>
</comment>
<comment type="caution">
    <text evidence="6">The sequence shown here is derived from an EMBL/GenBank/DDBJ whole genome shotgun (WGS) entry which is preliminary data.</text>
</comment>
<keyword evidence="2" id="KW-0813">Transport</keyword>
<dbReference type="Pfam" id="PF01497">
    <property type="entry name" value="Peripla_BP_2"/>
    <property type="match status" value="1"/>
</dbReference>
<feature type="region of interest" description="Disordered" evidence="4">
    <location>
        <begin position="34"/>
        <end position="77"/>
    </location>
</feature>
<feature type="domain" description="Fe/B12 periplasmic-binding" evidence="5">
    <location>
        <begin position="194"/>
        <end position="362"/>
    </location>
</feature>
<reference evidence="6 7" key="1">
    <citation type="journal article" date="2014" name="PLoS Genet.">
        <title>Phylogenetically driven sequencing of extremely halophilic archaea reveals strategies for static and dynamic osmo-response.</title>
        <authorList>
            <person name="Becker E.A."/>
            <person name="Seitzer P.M."/>
            <person name="Tritt A."/>
            <person name="Larsen D."/>
            <person name="Krusor M."/>
            <person name="Yao A.I."/>
            <person name="Wu D."/>
            <person name="Madern D."/>
            <person name="Eisen J.A."/>
            <person name="Darling A.E."/>
            <person name="Facciotti M.T."/>
        </authorList>
    </citation>
    <scope>NUCLEOTIDE SEQUENCE [LARGE SCALE GENOMIC DNA]</scope>
    <source>
        <strain evidence="6 7">JCM 13552</strain>
    </source>
</reference>
<dbReference type="eggNOG" id="arCOG06180">
    <property type="taxonomic scope" value="Archaea"/>
</dbReference>
<evidence type="ECO:0000259" key="5">
    <source>
        <dbReference type="Pfam" id="PF01497"/>
    </source>
</evidence>
<evidence type="ECO:0000256" key="2">
    <source>
        <dbReference type="ARBA" id="ARBA00022448"/>
    </source>
</evidence>
<keyword evidence="7" id="KW-1185">Reference proteome</keyword>
<evidence type="ECO:0000256" key="1">
    <source>
        <dbReference type="ARBA" id="ARBA00004196"/>
    </source>
</evidence>
<evidence type="ECO:0000256" key="3">
    <source>
        <dbReference type="ARBA" id="ARBA00022729"/>
    </source>
</evidence>
<dbReference type="InterPro" id="IPR051313">
    <property type="entry name" value="Bact_iron-sidero_bind"/>
</dbReference>
<evidence type="ECO:0000256" key="4">
    <source>
        <dbReference type="SAM" id="MobiDB-lite"/>
    </source>
</evidence>
<dbReference type="PATRIC" id="fig|1227457.3.peg.857"/>
<dbReference type="AlphaFoldDB" id="M0NFH3"/>
<evidence type="ECO:0000313" key="6">
    <source>
        <dbReference type="EMBL" id="EMA55849.1"/>
    </source>
</evidence>
<dbReference type="SUPFAM" id="SSF53807">
    <property type="entry name" value="Helical backbone' metal receptor"/>
    <property type="match status" value="1"/>
</dbReference>
<dbReference type="EMBL" id="AOMF01000102">
    <property type="protein sequence ID" value="EMA55849.1"/>
    <property type="molecule type" value="Genomic_DNA"/>
</dbReference>
<keyword evidence="3" id="KW-0732">Signal</keyword>
<name>M0NFH3_9EURY</name>
<dbReference type="Gene3D" id="3.40.50.1980">
    <property type="entry name" value="Nitrogenase molybdenum iron protein domain"/>
    <property type="match status" value="2"/>
</dbReference>
<proteinExistence type="predicted"/>
<dbReference type="PANTHER" id="PTHR30532:SF1">
    <property type="entry name" value="IRON(3+)-HYDROXAMATE-BINDING PROTEIN FHUD"/>
    <property type="match status" value="1"/>
</dbReference>
<feature type="compositionally biased region" description="Low complexity" evidence="4">
    <location>
        <begin position="41"/>
        <end position="74"/>
    </location>
</feature>
<protein>
    <submittedName>
        <fullName evidence="6">Iron ABC transporter substrate-binding protein</fullName>
    </submittedName>
</protein>
<dbReference type="STRING" id="1227457.C451_04761"/>
<sequence length="404" mass="44272">MERESTTHEAPTRREYVKYGGAVIGGGLLAGCTGSSGSGNGANNSTNSNNSGSGANSSNSSGDGSTTTGSGENSYSVTMAPMGEVTFESVPKTWVANNGSWADMGAALGVEPPKALWLPERYHTQYYDGIPGISVDTSKMTRLFGDGGGVSKEAYYQLGGDVHVQDPNFLLNRAKNWKQADIDELTTNVAPFFANTVFSRQYSWHESYRYYTLYEAFGKLAKVFKRESRYEAFRSLHNEVQSQLSNIIPAQQNRPAVAILWAEGDQPDSFLPYLINKGTSFKQWRDLKVRDALAETSVKDFHSSRGSIGYETLLEIDPEILLLRGQEDKTAAEFQNTIVSFLKNHDTASNLTAVKNGDVYRGGPLYQGPITNLVLTERAATQIYDHQGKVFDRSRVADIVNGDS</sequence>